<evidence type="ECO:0000256" key="2">
    <source>
        <dbReference type="SAM" id="MobiDB-lite"/>
    </source>
</evidence>
<dbReference type="OrthoDB" id="1534087at2759"/>
<dbReference type="Gene3D" id="1.25.40.10">
    <property type="entry name" value="Tetratricopeptide repeat domain"/>
    <property type="match status" value="1"/>
</dbReference>
<gene>
    <name evidence="3" type="ORF">BDP27DRAFT_1433616</name>
</gene>
<evidence type="ECO:0000256" key="1">
    <source>
        <dbReference type="SAM" id="Coils"/>
    </source>
</evidence>
<feature type="region of interest" description="Disordered" evidence="2">
    <location>
        <begin position="1"/>
        <end position="32"/>
    </location>
</feature>
<dbReference type="InterPro" id="IPR011990">
    <property type="entry name" value="TPR-like_helical_dom_sf"/>
</dbReference>
<organism evidence="3 4">
    <name type="scientific">Rhodocollybia butyracea</name>
    <dbReference type="NCBI Taxonomy" id="206335"/>
    <lineage>
        <taxon>Eukaryota</taxon>
        <taxon>Fungi</taxon>
        <taxon>Dikarya</taxon>
        <taxon>Basidiomycota</taxon>
        <taxon>Agaricomycotina</taxon>
        <taxon>Agaricomycetes</taxon>
        <taxon>Agaricomycetidae</taxon>
        <taxon>Agaricales</taxon>
        <taxon>Marasmiineae</taxon>
        <taxon>Omphalotaceae</taxon>
        <taxon>Rhodocollybia</taxon>
    </lineage>
</organism>
<evidence type="ECO:0000313" key="3">
    <source>
        <dbReference type="EMBL" id="KAF9056740.1"/>
    </source>
</evidence>
<comment type="caution">
    <text evidence="3">The sequence shown here is derived from an EMBL/GenBank/DDBJ whole genome shotgun (WGS) entry which is preliminary data.</text>
</comment>
<dbReference type="EMBL" id="JADNRY010000436">
    <property type="protein sequence ID" value="KAF9056740.1"/>
    <property type="molecule type" value="Genomic_DNA"/>
</dbReference>
<evidence type="ECO:0000313" key="4">
    <source>
        <dbReference type="Proteomes" id="UP000772434"/>
    </source>
</evidence>
<reference evidence="3" key="1">
    <citation type="submission" date="2020-11" db="EMBL/GenBank/DDBJ databases">
        <authorList>
            <consortium name="DOE Joint Genome Institute"/>
            <person name="Ahrendt S."/>
            <person name="Riley R."/>
            <person name="Andreopoulos W."/>
            <person name="Labutti K."/>
            <person name="Pangilinan J."/>
            <person name="Ruiz-Duenas F.J."/>
            <person name="Barrasa J.M."/>
            <person name="Sanchez-Garcia M."/>
            <person name="Camarero S."/>
            <person name="Miyauchi S."/>
            <person name="Serrano A."/>
            <person name="Linde D."/>
            <person name="Babiker R."/>
            <person name="Drula E."/>
            <person name="Ayuso-Fernandez I."/>
            <person name="Pacheco R."/>
            <person name="Padilla G."/>
            <person name="Ferreira P."/>
            <person name="Barriuso J."/>
            <person name="Kellner H."/>
            <person name="Castanera R."/>
            <person name="Alfaro M."/>
            <person name="Ramirez L."/>
            <person name="Pisabarro A.G."/>
            <person name="Kuo A."/>
            <person name="Tritt A."/>
            <person name="Lipzen A."/>
            <person name="He G."/>
            <person name="Yan M."/>
            <person name="Ng V."/>
            <person name="Cullen D."/>
            <person name="Martin F."/>
            <person name="Rosso M.-N."/>
            <person name="Henrissat B."/>
            <person name="Hibbett D."/>
            <person name="Martinez A.T."/>
            <person name="Grigoriev I.V."/>
        </authorList>
    </citation>
    <scope>NUCLEOTIDE SEQUENCE</scope>
    <source>
        <strain evidence="3">AH 40177</strain>
    </source>
</reference>
<protein>
    <submittedName>
        <fullName evidence="3">Uncharacterized protein</fullName>
    </submittedName>
</protein>
<dbReference type="SUPFAM" id="SSF52540">
    <property type="entry name" value="P-loop containing nucleoside triphosphate hydrolases"/>
    <property type="match status" value="1"/>
</dbReference>
<keyword evidence="1" id="KW-0175">Coiled coil</keyword>
<dbReference type="InterPro" id="IPR027417">
    <property type="entry name" value="P-loop_NTPase"/>
</dbReference>
<dbReference type="PANTHER" id="PTHR47691:SF3">
    <property type="entry name" value="HTH-TYPE TRANSCRIPTIONAL REGULATOR RV0890C-RELATED"/>
    <property type="match status" value="1"/>
</dbReference>
<proteinExistence type="predicted"/>
<feature type="coiled-coil region" evidence="1">
    <location>
        <begin position="66"/>
        <end position="93"/>
    </location>
</feature>
<dbReference type="Proteomes" id="UP000772434">
    <property type="component" value="Unassembled WGS sequence"/>
</dbReference>
<name>A0A9P5P7D5_9AGAR</name>
<dbReference type="InterPro" id="IPR059179">
    <property type="entry name" value="MLKL-like_MCAfunc"/>
</dbReference>
<keyword evidence="4" id="KW-1185">Reference proteome</keyword>
<accession>A0A9P5P7D5</accession>
<dbReference type="AlphaFoldDB" id="A0A9P5P7D5"/>
<dbReference type="Gene3D" id="3.40.50.300">
    <property type="entry name" value="P-loop containing nucleotide triphosphate hydrolases"/>
    <property type="match status" value="1"/>
</dbReference>
<sequence length="968" mass="106153">MTCSPCCASPTPSLDDELPPGNSIKGNNDLGAPSGYPQAEVLKERTENLAIILVNELKGKTAEGIEEKLRKDIEKLESDLKYIQSKLDQIVKQDAFLVIVFRWLNKKKVRGCVEHLTNALESLDLARQIVDANALVHLSHEIITFYEQQEAEVPREEVGVPQEEVGVPQVEVGVPQEEVGVPQEEAGVPQEEVEIPQEKVGVSQEKVGVPQEEVGAPQGEGQVQQEVEIPGQDMKAALAILAEKNQANSSSPRRGVIPVAPDILFGRDIIVDNLACMLISQKNSMARICLLGSGGMGKTSVARAVLHHRSVIEYFGEENRVWVPCIKATSLSLLHDTLYDSLGVSLNTGDQLRDIIHNLKSSKSPIILLLDSFETPWNLHSRAEVQEVLVQLANLEHVALFVTMRSSEPPGIIPWETVHLKAVGEEASIRIYAEIDPLGSQSSELTLLLDRLGHIPLAITLMAKFGKNTGSSPAKLLEQYEQGGTASSDLGESAGQSMDVCIGLLVESLTSKDSDDSAAKLLAVLALLPAGTTLKILSQWWARNIVSTDTIISGLETLLDTSLVEEHADIFFVPPVIRRYLLDPKRFPEAIWRSTVQTACAFLKAHNGSLGDSNYVAHKHACSLEEENLQGTLLGTTAPANRQGILLGTTVPVDLDIIDALLVLSEHQAQTRPQIEVAQRALGLSENSQDPKLYAEALYWDAQNLVGLDRYKEAIDQLCLARAAFLSVPEPKRAADALYWIGNIPSYTSQPNCQDLEKALKEFKSLRDPASIVLCRISLASTADAEPITALTSTREFCISNDLPLQQAECTQRLTQAYINDGRLNEAKQYALFALEDARKVNLQTSEALEIVGTVCISLGDYEEAVGFLMEGLESSKAYGSALYIARALFQLGRAWMKKGQTEDAQGAFLETLKYCEMIQGAWEAPESRGACRFYLDKPGNPSREPNSEERENLWLLRVMEDYDKAAS</sequence>
<dbReference type="CDD" id="cd21037">
    <property type="entry name" value="MLKL_NTD"/>
    <property type="match status" value="1"/>
</dbReference>
<dbReference type="PANTHER" id="PTHR47691">
    <property type="entry name" value="REGULATOR-RELATED"/>
    <property type="match status" value="1"/>
</dbReference>
<dbReference type="SUPFAM" id="SSF48452">
    <property type="entry name" value="TPR-like"/>
    <property type="match status" value="2"/>
</dbReference>